<evidence type="ECO:0000256" key="2">
    <source>
        <dbReference type="ARBA" id="ARBA00023002"/>
    </source>
</evidence>
<keyword evidence="5" id="KW-1185">Reference proteome</keyword>
<evidence type="ECO:0000313" key="5">
    <source>
        <dbReference type="Proteomes" id="UP000184330"/>
    </source>
</evidence>
<dbReference type="Gene3D" id="3.90.180.10">
    <property type="entry name" value="Medium-chain alcohol dehydrogenases, catalytic domain"/>
    <property type="match status" value="1"/>
</dbReference>
<dbReference type="InterPro" id="IPR036291">
    <property type="entry name" value="NAD(P)-bd_dom_sf"/>
</dbReference>
<dbReference type="InterPro" id="IPR013154">
    <property type="entry name" value="ADH-like_N"/>
</dbReference>
<gene>
    <name evidence="4" type="ORF">PAC_15585</name>
</gene>
<evidence type="ECO:0000259" key="3">
    <source>
        <dbReference type="SMART" id="SM00829"/>
    </source>
</evidence>
<dbReference type="InterPro" id="IPR011032">
    <property type="entry name" value="GroES-like_sf"/>
</dbReference>
<evidence type="ECO:0000313" key="4">
    <source>
        <dbReference type="EMBL" id="CZR65685.1"/>
    </source>
</evidence>
<dbReference type="AlphaFoldDB" id="A0A1L7XKU1"/>
<proteinExistence type="inferred from homology"/>
<dbReference type="InterPro" id="IPR020843">
    <property type="entry name" value="ER"/>
</dbReference>
<dbReference type="EMBL" id="FJOG01000032">
    <property type="protein sequence ID" value="CZR65685.1"/>
    <property type="molecule type" value="Genomic_DNA"/>
</dbReference>
<dbReference type="CDD" id="cd08249">
    <property type="entry name" value="enoyl_reductase_like"/>
    <property type="match status" value="1"/>
</dbReference>
<reference evidence="4 5" key="1">
    <citation type="submission" date="2016-03" db="EMBL/GenBank/DDBJ databases">
        <authorList>
            <person name="Ploux O."/>
        </authorList>
    </citation>
    <scope>NUCLEOTIDE SEQUENCE [LARGE SCALE GENOMIC DNA]</scope>
    <source>
        <strain evidence="4 5">UAMH 11012</strain>
    </source>
</reference>
<comment type="similarity">
    <text evidence="1">Belongs to the zinc-containing alcohol dehydrogenase family.</text>
</comment>
<organism evidence="4 5">
    <name type="scientific">Phialocephala subalpina</name>
    <dbReference type="NCBI Taxonomy" id="576137"/>
    <lineage>
        <taxon>Eukaryota</taxon>
        <taxon>Fungi</taxon>
        <taxon>Dikarya</taxon>
        <taxon>Ascomycota</taxon>
        <taxon>Pezizomycotina</taxon>
        <taxon>Leotiomycetes</taxon>
        <taxon>Helotiales</taxon>
        <taxon>Mollisiaceae</taxon>
        <taxon>Phialocephala</taxon>
        <taxon>Phialocephala fortinii species complex</taxon>
    </lineage>
</organism>
<dbReference type="STRING" id="576137.A0A1L7XKU1"/>
<dbReference type="SUPFAM" id="SSF50129">
    <property type="entry name" value="GroES-like"/>
    <property type="match status" value="1"/>
</dbReference>
<dbReference type="GO" id="GO:0016651">
    <property type="term" value="F:oxidoreductase activity, acting on NAD(P)H"/>
    <property type="evidence" value="ECO:0007669"/>
    <property type="project" value="InterPro"/>
</dbReference>
<protein>
    <submittedName>
        <fullName evidence="4">Related to oxidoreductase</fullName>
    </submittedName>
</protein>
<evidence type="ECO:0000256" key="1">
    <source>
        <dbReference type="ARBA" id="ARBA00008072"/>
    </source>
</evidence>
<dbReference type="InterPro" id="IPR047122">
    <property type="entry name" value="Trans-enoyl_RdTase-like"/>
</dbReference>
<dbReference type="Proteomes" id="UP000184330">
    <property type="component" value="Unassembled WGS sequence"/>
</dbReference>
<keyword evidence="2" id="KW-0560">Oxidoreductase</keyword>
<dbReference type="OrthoDB" id="48317at2759"/>
<name>A0A1L7XKU1_9HELO</name>
<feature type="domain" description="Enoyl reductase (ER)" evidence="3">
    <location>
        <begin position="17"/>
        <end position="373"/>
    </location>
</feature>
<dbReference type="PANTHER" id="PTHR45348:SF2">
    <property type="entry name" value="ZINC-TYPE ALCOHOL DEHYDROGENASE-LIKE PROTEIN C2E1P3.01"/>
    <property type="match status" value="1"/>
</dbReference>
<accession>A0A1L7XKU1</accession>
<dbReference type="Pfam" id="PF08240">
    <property type="entry name" value="ADH_N"/>
    <property type="match status" value="1"/>
</dbReference>
<dbReference type="SUPFAM" id="SSF51735">
    <property type="entry name" value="NAD(P)-binding Rossmann-fold domains"/>
    <property type="match status" value="1"/>
</dbReference>
<dbReference type="PANTHER" id="PTHR45348">
    <property type="entry name" value="HYPOTHETICAL OXIDOREDUCTASE (EUROFUNG)"/>
    <property type="match status" value="1"/>
</dbReference>
<dbReference type="Gene3D" id="3.40.50.720">
    <property type="entry name" value="NAD(P)-binding Rossmann-like Domain"/>
    <property type="match status" value="1"/>
</dbReference>
<dbReference type="SMART" id="SM00829">
    <property type="entry name" value="PKS_ER"/>
    <property type="match status" value="1"/>
</dbReference>
<sequence length="375" mass="40380">MGVQTPANTAAYLQSKKAPKLTVRSAPYTPAKASQIVIKNHAIAINPLDWLVQERGDIMFGWLKYPFIMGIDVAGEVVEVGSAVTRFKIGDRVIGFCTGTNENINDAAQSGFQEYTVVLDHMSAKIPDSMSYEKASVIPLGLSTASCGLFQTDQLSLQLPTSPARKQTGKTILIWGGSTSVGVNAIQLAVAAGYEVFTTCSPRNYELVKSLGASQAWDYNSPTVVNDMVKAFKDGKKKNVGAMSIGQGAASFCLDILGRIEGDKFLAMASYPTPATLPKRFAFLYQIWTFLSGIVKLYVKAVMKGVKLGFIFGGTLVDNGIGKEIYGNYVEKALEMGDFKAAPEPEVFGRGLDKLQGAMEAQRKGVSAKKIIVVL</sequence>